<gene>
    <name evidence="1" type="ORF">RRG08_039929</name>
</gene>
<dbReference type="Proteomes" id="UP001283361">
    <property type="component" value="Unassembled WGS sequence"/>
</dbReference>
<dbReference type="PANTHER" id="PTHR37162:SF1">
    <property type="entry name" value="BED-TYPE DOMAIN-CONTAINING PROTEIN"/>
    <property type="match status" value="1"/>
</dbReference>
<sequence>MEALKDAFAKERLDLPSALVDLLAEEEVGAVRRRKVYGRLYSVWRICTGGRGKVVWPQVLREAVQKDSEEGPAGKYIAPKHTNIKQHENSVKHKSKAPGYLQKKLEVISTPRVPKVSDDVKTAELQLAVTMACHCSISAIDHLSDIIVKHGAGSTLGNIKIHRTKCKSLIKNVLSPSLQEDVVLDFKDKKYCLIIDESTDLSAHKHLCVLVRFFSDKLKQVSTFFLSLISVHEATAENLFNLIQEEIVACGQSLENCIGFASDGASTMVGCNYSVWTRIKAKSPMFLQVKCVCHSWALCVQNAAGKLPSTIAFLLTEIPAWFSNSDLRRENFKEIFNIINPEDDSVPGVTTPLPFENLSKTR</sequence>
<dbReference type="PANTHER" id="PTHR37162">
    <property type="entry name" value="HAT FAMILY DIMERISATION DOMAINCONTAINING PROTEIN-RELATED"/>
    <property type="match status" value="1"/>
</dbReference>
<accession>A0AAE1ECU8</accession>
<organism evidence="1 2">
    <name type="scientific">Elysia crispata</name>
    <name type="common">lettuce slug</name>
    <dbReference type="NCBI Taxonomy" id="231223"/>
    <lineage>
        <taxon>Eukaryota</taxon>
        <taxon>Metazoa</taxon>
        <taxon>Spiralia</taxon>
        <taxon>Lophotrochozoa</taxon>
        <taxon>Mollusca</taxon>
        <taxon>Gastropoda</taxon>
        <taxon>Heterobranchia</taxon>
        <taxon>Euthyneura</taxon>
        <taxon>Panpulmonata</taxon>
        <taxon>Sacoglossa</taxon>
        <taxon>Placobranchoidea</taxon>
        <taxon>Plakobranchidae</taxon>
        <taxon>Elysia</taxon>
    </lineage>
</organism>
<protein>
    <recommendedName>
        <fullName evidence="3">DUF4371 domain-containing protein</fullName>
    </recommendedName>
</protein>
<proteinExistence type="predicted"/>
<dbReference type="InterPro" id="IPR012337">
    <property type="entry name" value="RNaseH-like_sf"/>
</dbReference>
<evidence type="ECO:0000313" key="1">
    <source>
        <dbReference type="EMBL" id="KAK3802861.1"/>
    </source>
</evidence>
<comment type="caution">
    <text evidence="1">The sequence shown here is derived from an EMBL/GenBank/DDBJ whole genome shotgun (WGS) entry which is preliminary data.</text>
</comment>
<evidence type="ECO:0008006" key="3">
    <source>
        <dbReference type="Google" id="ProtNLM"/>
    </source>
</evidence>
<name>A0AAE1ECU8_9GAST</name>
<dbReference type="AlphaFoldDB" id="A0AAE1ECU8"/>
<dbReference type="EMBL" id="JAWDGP010000207">
    <property type="protein sequence ID" value="KAK3802861.1"/>
    <property type="molecule type" value="Genomic_DNA"/>
</dbReference>
<dbReference type="SUPFAM" id="SSF53098">
    <property type="entry name" value="Ribonuclease H-like"/>
    <property type="match status" value="1"/>
</dbReference>
<keyword evidence="2" id="KW-1185">Reference proteome</keyword>
<evidence type="ECO:0000313" key="2">
    <source>
        <dbReference type="Proteomes" id="UP001283361"/>
    </source>
</evidence>
<reference evidence="1" key="1">
    <citation type="journal article" date="2023" name="G3 (Bethesda)">
        <title>A reference genome for the long-term kleptoplast-retaining sea slug Elysia crispata morphotype clarki.</title>
        <authorList>
            <person name="Eastman K.E."/>
            <person name="Pendleton A.L."/>
            <person name="Shaikh M.A."/>
            <person name="Suttiyut T."/>
            <person name="Ogas R."/>
            <person name="Tomko P."/>
            <person name="Gavelis G."/>
            <person name="Widhalm J.R."/>
            <person name="Wisecaver J.H."/>
        </authorList>
    </citation>
    <scope>NUCLEOTIDE SEQUENCE</scope>
    <source>
        <strain evidence="1">ECLA1</strain>
    </source>
</reference>